<gene>
    <name evidence="1" type="ORF">FMOSSE_LOCUS15824</name>
</gene>
<organism evidence="1 2">
    <name type="scientific">Funneliformis mosseae</name>
    <name type="common">Endomycorrhizal fungus</name>
    <name type="synonym">Glomus mosseae</name>
    <dbReference type="NCBI Taxonomy" id="27381"/>
    <lineage>
        <taxon>Eukaryota</taxon>
        <taxon>Fungi</taxon>
        <taxon>Fungi incertae sedis</taxon>
        <taxon>Mucoromycota</taxon>
        <taxon>Glomeromycotina</taxon>
        <taxon>Glomeromycetes</taxon>
        <taxon>Glomerales</taxon>
        <taxon>Glomeraceae</taxon>
        <taxon>Funneliformis</taxon>
    </lineage>
</organism>
<evidence type="ECO:0000313" key="1">
    <source>
        <dbReference type="EMBL" id="CAG8734639.1"/>
    </source>
</evidence>
<comment type="caution">
    <text evidence="1">The sequence shown here is derived from an EMBL/GenBank/DDBJ whole genome shotgun (WGS) entry which is preliminary data.</text>
</comment>
<dbReference type="AlphaFoldDB" id="A0A9N9NHZ0"/>
<dbReference type="EMBL" id="CAJVPP010018148">
    <property type="protein sequence ID" value="CAG8734639.1"/>
    <property type="molecule type" value="Genomic_DNA"/>
</dbReference>
<sequence>MDNEFYENLTQYLKTLTYSPDLDNSQRIKLQKDSTQYIMKNNLLHKRTRDGDKR</sequence>
<dbReference type="Proteomes" id="UP000789375">
    <property type="component" value="Unassembled WGS sequence"/>
</dbReference>
<protein>
    <submittedName>
        <fullName evidence="1">16077_t:CDS:1</fullName>
    </submittedName>
</protein>
<feature type="non-terminal residue" evidence="1">
    <location>
        <position position="54"/>
    </location>
</feature>
<evidence type="ECO:0000313" key="2">
    <source>
        <dbReference type="Proteomes" id="UP000789375"/>
    </source>
</evidence>
<reference evidence="1" key="1">
    <citation type="submission" date="2021-06" db="EMBL/GenBank/DDBJ databases">
        <authorList>
            <person name="Kallberg Y."/>
            <person name="Tangrot J."/>
            <person name="Rosling A."/>
        </authorList>
    </citation>
    <scope>NUCLEOTIDE SEQUENCE</scope>
    <source>
        <strain evidence="1">87-6 pot B 2015</strain>
    </source>
</reference>
<proteinExistence type="predicted"/>
<accession>A0A9N9NHZ0</accession>
<name>A0A9N9NHZ0_FUNMO</name>
<keyword evidence="2" id="KW-1185">Reference proteome</keyword>